<proteinExistence type="predicted"/>
<dbReference type="PANTHER" id="PTHR13090">
    <property type="entry name" value="ARGININE-HYDROXYLASE NDUFAF5, MITOCHONDRIAL"/>
    <property type="match status" value="1"/>
</dbReference>
<dbReference type="Gene3D" id="3.40.50.150">
    <property type="entry name" value="Vaccinia Virus protein VP39"/>
    <property type="match status" value="1"/>
</dbReference>
<sequence>MSNGRTAHPFLHLSSAMLCPPRLLWIVLLPSIFVSTFARGNGHVRGSITACLYFPVWFHCFRHGSGRRGPIDRVEPFVRTSWIETHVDETWCNDAGHVWCGRMAWRRWIRSNTCNQGKRMAQTWMDGKGNHQEYFDRTLKRIHRDRTAWRTRGTEEDPLQREVAKNVLDRLKDCKDKNTEHVVVLGGAASSVLAELHAEWREKIRRITVVDLSRNMLQKYREEMHDRKPEMPARRFYVQGDEEFLPLKPASADVIISCLGMHWVNDLPGALRQIRHVLKPDGLFLGAMLGGETLCELRIACLLAEQEVEGGVSPRVSPFARVNDAGSVLTAAGYTLAAVDVDTIMMRYEHPTQLVEHLRDMGETNAQKLRRSYIPKKTLEVSISKYIDQFQEDDGSVPATFEVIFMTGWAPHASQQKPARRGSATVSMKDIDKLTDGKEPSPSSK</sequence>
<name>A0A7S3UCJ3_9CHLO</name>
<dbReference type="SUPFAM" id="SSF53335">
    <property type="entry name" value="S-adenosyl-L-methionine-dependent methyltransferases"/>
    <property type="match status" value="1"/>
</dbReference>
<dbReference type="EMBL" id="HBIS01004509">
    <property type="protein sequence ID" value="CAE0610259.1"/>
    <property type="molecule type" value="Transcribed_RNA"/>
</dbReference>
<dbReference type="InterPro" id="IPR050602">
    <property type="entry name" value="Malonyl-ACP_OMT"/>
</dbReference>
<dbReference type="Pfam" id="PF08241">
    <property type="entry name" value="Methyltransf_11"/>
    <property type="match status" value="1"/>
</dbReference>
<dbReference type="GO" id="GO:0032259">
    <property type="term" value="P:methylation"/>
    <property type="evidence" value="ECO:0007669"/>
    <property type="project" value="UniProtKB-KW"/>
</dbReference>
<reference evidence="5" key="1">
    <citation type="submission" date="2021-01" db="EMBL/GenBank/DDBJ databases">
        <authorList>
            <person name="Corre E."/>
            <person name="Pelletier E."/>
            <person name="Niang G."/>
            <person name="Scheremetjew M."/>
            <person name="Finn R."/>
            <person name="Kale V."/>
            <person name="Holt S."/>
            <person name="Cochrane G."/>
            <person name="Meng A."/>
            <person name="Brown T."/>
            <person name="Cohen L."/>
        </authorList>
    </citation>
    <scope>NUCLEOTIDE SEQUENCE</scope>
    <source>
        <strain evidence="5">CCMP1897</strain>
    </source>
</reference>
<dbReference type="CDD" id="cd02440">
    <property type="entry name" value="AdoMet_MTases"/>
    <property type="match status" value="1"/>
</dbReference>
<evidence type="ECO:0000256" key="2">
    <source>
        <dbReference type="ARBA" id="ARBA00022679"/>
    </source>
</evidence>
<keyword evidence="1" id="KW-0489">Methyltransferase</keyword>
<evidence type="ECO:0000256" key="3">
    <source>
        <dbReference type="SAM" id="MobiDB-lite"/>
    </source>
</evidence>
<evidence type="ECO:0000313" key="5">
    <source>
        <dbReference type="EMBL" id="CAE0610259.1"/>
    </source>
</evidence>
<feature type="compositionally biased region" description="Basic and acidic residues" evidence="3">
    <location>
        <begin position="429"/>
        <end position="439"/>
    </location>
</feature>
<evidence type="ECO:0000256" key="1">
    <source>
        <dbReference type="ARBA" id="ARBA00022603"/>
    </source>
</evidence>
<dbReference type="GO" id="GO:0005739">
    <property type="term" value="C:mitochondrion"/>
    <property type="evidence" value="ECO:0007669"/>
    <property type="project" value="TreeGrafter"/>
</dbReference>
<dbReference type="PANTHER" id="PTHR13090:SF1">
    <property type="entry name" value="ARGININE-HYDROXYLASE NDUFAF5, MITOCHONDRIAL"/>
    <property type="match status" value="1"/>
</dbReference>
<feature type="domain" description="Methyltransferase type 11" evidence="4">
    <location>
        <begin position="197"/>
        <end position="285"/>
    </location>
</feature>
<dbReference type="AlphaFoldDB" id="A0A7S3UCJ3"/>
<feature type="region of interest" description="Disordered" evidence="3">
    <location>
        <begin position="412"/>
        <end position="445"/>
    </location>
</feature>
<dbReference type="GO" id="GO:0032981">
    <property type="term" value="P:mitochondrial respiratory chain complex I assembly"/>
    <property type="evidence" value="ECO:0007669"/>
    <property type="project" value="TreeGrafter"/>
</dbReference>
<organism evidence="5">
    <name type="scientific">Picocystis salinarum</name>
    <dbReference type="NCBI Taxonomy" id="88271"/>
    <lineage>
        <taxon>Eukaryota</taxon>
        <taxon>Viridiplantae</taxon>
        <taxon>Chlorophyta</taxon>
        <taxon>Picocystophyceae</taxon>
        <taxon>Picocystales</taxon>
        <taxon>Picocystaceae</taxon>
        <taxon>Picocystis</taxon>
    </lineage>
</organism>
<dbReference type="InterPro" id="IPR013216">
    <property type="entry name" value="Methyltransf_11"/>
</dbReference>
<dbReference type="GO" id="GO:0008757">
    <property type="term" value="F:S-adenosylmethionine-dependent methyltransferase activity"/>
    <property type="evidence" value="ECO:0007669"/>
    <property type="project" value="InterPro"/>
</dbReference>
<gene>
    <name evidence="5" type="ORF">PSAL00342_LOCUS4094</name>
</gene>
<accession>A0A7S3UCJ3</accession>
<keyword evidence="2" id="KW-0808">Transferase</keyword>
<evidence type="ECO:0000259" key="4">
    <source>
        <dbReference type="Pfam" id="PF08241"/>
    </source>
</evidence>
<dbReference type="InterPro" id="IPR029063">
    <property type="entry name" value="SAM-dependent_MTases_sf"/>
</dbReference>
<protein>
    <recommendedName>
        <fullName evidence="4">Methyltransferase type 11 domain-containing protein</fullName>
    </recommendedName>
</protein>